<gene>
    <name evidence="2" type="ORF">PIIN_05324</name>
</gene>
<dbReference type="eggNOG" id="ENOG502SPX8">
    <property type="taxonomic scope" value="Eukaryota"/>
</dbReference>
<accession>G4TJ92</accession>
<dbReference type="PANTHER" id="PTHR35043:SF7">
    <property type="entry name" value="TRANSCRIPTION FACTOR DOMAIN-CONTAINING PROTEIN"/>
    <property type="match status" value="1"/>
</dbReference>
<feature type="transmembrane region" description="Helical" evidence="1">
    <location>
        <begin position="352"/>
        <end position="372"/>
    </location>
</feature>
<keyword evidence="1" id="KW-0472">Membrane</keyword>
<keyword evidence="1" id="KW-1133">Transmembrane helix</keyword>
<reference evidence="2 3" key="1">
    <citation type="journal article" date="2011" name="PLoS Pathog.">
        <title>Endophytic Life Strategies Decoded by Genome and Transcriptome Analyses of the Mutualistic Root Symbiont Piriformospora indica.</title>
        <authorList>
            <person name="Zuccaro A."/>
            <person name="Lahrmann U."/>
            <person name="Guldener U."/>
            <person name="Langen G."/>
            <person name="Pfiffi S."/>
            <person name="Biedenkopf D."/>
            <person name="Wong P."/>
            <person name="Samans B."/>
            <person name="Grimm C."/>
            <person name="Basiewicz M."/>
            <person name="Murat C."/>
            <person name="Martin F."/>
            <person name="Kogel K.H."/>
        </authorList>
    </citation>
    <scope>NUCLEOTIDE SEQUENCE [LARGE SCALE GENOMIC DNA]</scope>
    <source>
        <strain evidence="2 3">DSM 11827</strain>
    </source>
</reference>
<name>G4TJ92_SERID</name>
<feature type="transmembrane region" description="Helical" evidence="1">
    <location>
        <begin position="422"/>
        <end position="448"/>
    </location>
</feature>
<dbReference type="OrthoDB" id="9451547at2759"/>
<feature type="transmembrane region" description="Helical" evidence="1">
    <location>
        <begin position="80"/>
        <end position="99"/>
    </location>
</feature>
<feature type="transmembrane region" description="Helical" evidence="1">
    <location>
        <begin position="119"/>
        <end position="135"/>
    </location>
</feature>
<dbReference type="Proteomes" id="UP000007148">
    <property type="component" value="Unassembled WGS sequence"/>
</dbReference>
<sequence>MALAAAVYSLSSRAAPNLASNMAESLPSCANQYRSLPGIVLSCITTIFLCIWVALHLNVPEPVDTKSLGYLARFKISIKCFFRCTLVPVFVTLVVPEWVLGMAVRQFIAASRVAKSIGATRQQGFFIIMGGFHLFKRREGPLKNIIETIEEYIEETHPLVENLAMEVRDGRGSCAPGKSQKMNNPFEEEFGEPVHPLDEFDVCHLLQTGKLRLPNTADLEDRCKSDGLAKFLIVIQTFWFISQCIARKLSKLPLTELEIITLGYTLLTVAMYIAWWDKPYRVRFPVRVYETLPKRTKEQQWLKNNMEATNSWETAFNYAAGTQAELVDLRSVKQVPIFYSGFTLDEWNVSDLGGIPTTVILGTLFGAVHFLGWSSPFPSTRMQFLWRFAAIAMTAVPPAALVGAFFGGLIRDTLSELVGTLIFLPLFLLPPLYFVGRGVTVVLALVTLAKLPLDAYRDVEWSDFFPHI</sequence>
<dbReference type="PANTHER" id="PTHR35043">
    <property type="entry name" value="TRANSCRIPTION FACTOR DOMAIN-CONTAINING PROTEIN"/>
    <property type="match status" value="1"/>
</dbReference>
<feature type="transmembrane region" description="Helical" evidence="1">
    <location>
        <begin position="384"/>
        <end position="410"/>
    </location>
</feature>
<comment type="caution">
    <text evidence="2">The sequence shown here is derived from an EMBL/GenBank/DDBJ whole genome shotgun (WGS) entry which is preliminary data.</text>
</comment>
<evidence type="ECO:0000313" key="3">
    <source>
        <dbReference type="Proteomes" id="UP000007148"/>
    </source>
</evidence>
<dbReference type="InParanoid" id="G4TJ92"/>
<keyword evidence="1" id="KW-0812">Transmembrane</keyword>
<feature type="transmembrane region" description="Helical" evidence="1">
    <location>
        <begin position="38"/>
        <end position="59"/>
    </location>
</feature>
<organism evidence="2 3">
    <name type="scientific">Serendipita indica (strain DSM 11827)</name>
    <name type="common">Root endophyte fungus</name>
    <name type="synonym">Piriformospora indica</name>
    <dbReference type="NCBI Taxonomy" id="1109443"/>
    <lineage>
        <taxon>Eukaryota</taxon>
        <taxon>Fungi</taxon>
        <taxon>Dikarya</taxon>
        <taxon>Basidiomycota</taxon>
        <taxon>Agaricomycotina</taxon>
        <taxon>Agaricomycetes</taxon>
        <taxon>Sebacinales</taxon>
        <taxon>Serendipitaceae</taxon>
        <taxon>Serendipita</taxon>
    </lineage>
</organism>
<evidence type="ECO:0000256" key="1">
    <source>
        <dbReference type="SAM" id="Phobius"/>
    </source>
</evidence>
<dbReference type="AlphaFoldDB" id="G4TJ92"/>
<dbReference type="EMBL" id="CAFZ01000117">
    <property type="protein sequence ID" value="CCA71385.1"/>
    <property type="molecule type" value="Genomic_DNA"/>
</dbReference>
<proteinExistence type="predicted"/>
<protein>
    <submittedName>
        <fullName evidence="2">Uncharacterized protein</fullName>
    </submittedName>
</protein>
<dbReference type="HOGENOM" id="CLU_022883_6_1_1"/>
<keyword evidence="3" id="KW-1185">Reference proteome</keyword>
<feature type="transmembrane region" description="Helical" evidence="1">
    <location>
        <begin position="257"/>
        <end position="275"/>
    </location>
</feature>
<evidence type="ECO:0000313" key="2">
    <source>
        <dbReference type="EMBL" id="CCA71385.1"/>
    </source>
</evidence>